<accession>A0A2W0CTY5</accession>
<gene>
    <name evidence="1" type="ORF">PIL02S_04978</name>
</gene>
<evidence type="ECO:0000313" key="2">
    <source>
        <dbReference type="Proteomes" id="UP000247459"/>
    </source>
</evidence>
<reference evidence="1 2" key="1">
    <citation type="submission" date="2018-01" db="EMBL/GenBank/DDBJ databases">
        <title>Genome sequence of the PGP bacterium Paenibacillus illinoisensis E3.</title>
        <authorList>
            <person name="Rolli E."/>
            <person name="Marasco R."/>
            <person name="Bessem C."/>
            <person name="Michoud G."/>
            <person name="Gaiarsa S."/>
            <person name="Borin S."/>
            <person name="Daffonchio D."/>
        </authorList>
    </citation>
    <scope>NUCLEOTIDE SEQUENCE [LARGE SCALE GENOMIC DNA]</scope>
    <source>
        <strain evidence="1 2">E3</strain>
    </source>
</reference>
<comment type="caution">
    <text evidence="1">The sequence shown here is derived from an EMBL/GenBank/DDBJ whole genome shotgun (WGS) entry which is preliminary data.</text>
</comment>
<evidence type="ECO:0000313" key="1">
    <source>
        <dbReference type="EMBL" id="PYY27101.1"/>
    </source>
</evidence>
<dbReference type="Proteomes" id="UP000247459">
    <property type="component" value="Unassembled WGS sequence"/>
</dbReference>
<name>A0A2W0CTY5_9BACL</name>
<proteinExistence type="predicted"/>
<sequence length="41" mass="4324">MILETDRALNECAAAVSLAIQPSREQLLSLEGTEHVQATGG</sequence>
<dbReference type="EMBL" id="PRLG01000025">
    <property type="protein sequence ID" value="PYY27101.1"/>
    <property type="molecule type" value="Genomic_DNA"/>
</dbReference>
<dbReference type="AlphaFoldDB" id="A0A2W0CTY5"/>
<organism evidence="1 2">
    <name type="scientific">Paenibacillus illinoisensis</name>
    <dbReference type="NCBI Taxonomy" id="59845"/>
    <lineage>
        <taxon>Bacteria</taxon>
        <taxon>Bacillati</taxon>
        <taxon>Bacillota</taxon>
        <taxon>Bacilli</taxon>
        <taxon>Bacillales</taxon>
        <taxon>Paenibacillaceae</taxon>
        <taxon>Paenibacillus</taxon>
    </lineage>
</organism>
<protein>
    <submittedName>
        <fullName evidence="1">Uncharacterized protein</fullName>
    </submittedName>
</protein>